<evidence type="ECO:0000313" key="2">
    <source>
        <dbReference type="EMBL" id="PWR18592.1"/>
    </source>
</evidence>
<dbReference type="OrthoDB" id="8482077at2"/>
<gene>
    <name evidence="2" type="ORF">DKG74_18365</name>
</gene>
<protein>
    <submittedName>
        <fullName evidence="2">Uncharacterized protein</fullName>
    </submittedName>
</protein>
<keyword evidence="3" id="KW-1185">Reference proteome</keyword>
<feature type="compositionally biased region" description="Basic and acidic residues" evidence="1">
    <location>
        <begin position="114"/>
        <end position="123"/>
    </location>
</feature>
<comment type="caution">
    <text evidence="2">The sequence shown here is derived from an EMBL/GenBank/DDBJ whole genome shotgun (WGS) entry which is preliminary data.</text>
</comment>
<dbReference type="Proteomes" id="UP000245461">
    <property type="component" value="Unassembled WGS sequence"/>
</dbReference>
<dbReference type="AlphaFoldDB" id="A0A317DW21"/>
<dbReference type="EMBL" id="QGLE01000013">
    <property type="protein sequence ID" value="PWR18592.1"/>
    <property type="molecule type" value="Genomic_DNA"/>
</dbReference>
<dbReference type="RefSeq" id="WP_109907638.1">
    <property type="nucleotide sequence ID" value="NZ_QGLE01000013.1"/>
</dbReference>
<evidence type="ECO:0000256" key="1">
    <source>
        <dbReference type="SAM" id="MobiDB-lite"/>
    </source>
</evidence>
<organism evidence="2 3">
    <name type="scientific">Zavarzinia aquatilis</name>
    <dbReference type="NCBI Taxonomy" id="2211142"/>
    <lineage>
        <taxon>Bacteria</taxon>
        <taxon>Pseudomonadati</taxon>
        <taxon>Pseudomonadota</taxon>
        <taxon>Alphaproteobacteria</taxon>
        <taxon>Rhodospirillales</taxon>
        <taxon>Zavarziniaceae</taxon>
        <taxon>Zavarzinia</taxon>
    </lineage>
</organism>
<name>A0A317DW21_9PROT</name>
<feature type="region of interest" description="Disordered" evidence="1">
    <location>
        <begin position="100"/>
        <end position="123"/>
    </location>
</feature>
<reference evidence="2 3" key="1">
    <citation type="submission" date="2018-05" db="EMBL/GenBank/DDBJ databases">
        <title>Zavarzinia sp. HR-AS.</title>
        <authorList>
            <person name="Lee Y."/>
            <person name="Jeon C.O."/>
        </authorList>
    </citation>
    <scope>NUCLEOTIDE SEQUENCE [LARGE SCALE GENOMIC DNA]</scope>
    <source>
        <strain evidence="2 3">HR-AS</strain>
    </source>
</reference>
<evidence type="ECO:0000313" key="3">
    <source>
        <dbReference type="Proteomes" id="UP000245461"/>
    </source>
</evidence>
<proteinExistence type="predicted"/>
<accession>A0A317DW21</accession>
<sequence>MSTLSTFGFRVAGVRYDGHLENGVLEIGADLGPLPFSAEDAEGRRRWARTLSAAESTAADSHVLTPDARINFRSRTTLAGPVDRKRLIEALTVILLSTGGQMRRSPPTGSTARFRAERAAPAS</sequence>